<keyword evidence="4" id="KW-1133">Transmembrane helix</keyword>
<dbReference type="SUPFAM" id="SSF50494">
    <property type="entry name" value="Trypsin-like serine proteases"/>
    <property type="match status" value="1"/>
</dbReference>
<dbReference type="CDD" id="cd06779">
    <property type="entry name" value="cpPDZ_Deg_HtrA-like"/>
    <property type="match status" value="1"/>
</dbReference>
<protein>
    <submittedName>
        <fullName evidence="6">Serine protease PepD</fullName>
        <ecNumber evidence="6">3.4.21.-</ecNumber>
    </submittedName>
</protein>
<dbReference type="SUPFAM" id="SSF50156">
    <property type="entry name" value="PDZ domain-like"/>
    <property type="match status" value="1"/>
</dbReference>
<dbReference type="InterPro" id="IPR036034">
    <property type="entry name" value="PDZ_sf"/>
</dbReference>
<accession>A0ABU1T1U9</accession>
<evidence type="ECO:0000256" key="4">
    <source>
        <dbReference type="SAM" id="Phobius"/>
    </source>
</evidence>
<feature type="region of interest" description="Disordered" evidence="3">
    <location>
        <begin position="85"/>
        <end position="104"/>
    </location>
</feature>
<keyword evidence="4" id="KW-0812">Transmembrane</keyword>
<comment type="caution">
    <text evidence="6">The sequence shown here is derived from an EMBL/GenBank/DDBJ whole genome shotgun (WGS) entry which is preliminary data.</text>
</comment>
<dbReference type="PANTHER" id="PTHR43343:SF3">
    <property type="entry name" value="PROTEASE DO-LIKE 8, CHLOROPLASTIC"/>
    <property type="match status" value="1"/>
</dbReference>
<evidence type="ECO:0000313" key="7">
    <source>
        <dbReference type="Proteomes" id="UP001266099"/>
    </source>
</evidence>
<organism evidence="6 7">
    <name type="scientific">Arcanobacterium hippocoleae</name>
    <dbReference type="NCBI Taxonomy" id="149017"/>
    <lineage>
        <taxon>Bacteria</taxon>
        <taxon>Bacillati</taxon>
        <taxon>Actinomycetota</taxon>
        <taxon>Actinomycetes</taxon>
        <taxon>Actinomycetales</taxon>
        <taxon>Actinomycetaceae</taxon>
        <taxon>Arcanobacterium</taxon>
    </lineage>
</organism>
<dbReference type="EC" id="3.4.21.-" evidence="6"/>
<evidence type="ECO:0000256" key="1">
    <source>
        <dbReference type="ARBA" id="ARBA00022670"/>
    </source>
</evidence>
<name>A0ABU1T1U9_9ACTO</name>
<dbReference type="Pfam" id="PF13365">
    <property type="entry name" value="Trypsin_2"/>
    <property type="match status" value="1"/>
</dbReference>
<keyword evidence="4" id="KW-0472">Membrane</keyword>
<proteinExistence type="predicted"/>
<evidence type="ECO:0000313" key="6">
    <source>
        <dbReference type="EMBL" id="MDR6939289.1"/>
    </source>
</evidence>
<dbReference type="EMBL" id="JAVDUJ010000001">
    <property type="protein sequence ID" value="MDR6939289.1"/>
    <property type="molecule type" value="Genomic_DNA"/>
</dbReference>
<dbReference type="InterPro" id="IPR009003">
    <property type="entry name" value="Peptidase_S1_PA"/>
</dbReference>
<dbReference type="Gene3D" id="2.40.10.120">
    <property type="match status" value="1"/>
</dbReference>
<dbReference type="InterPro" id="IPR001940">
    <property type="entry name" value="Peptidase_S1C"/>
</dbReference>
<dbReference type="PRINTS" id="PR00834">
    <property type="entry name" value="PROTEASES2C"/>
</dbReference>
<dbReference type="PANTHER" id="PTHR43343">
    <property type="entry name" value="PEPTIDASE S12"/>
    <property type="match status" value="1"/>
</dbReference>
<reference evidence="6 7" key="1">
    <citation type="submission" date="2023-07" db="EMBL/GenBank/DDBJ databases">
        <title>Sequencing the genomes of 1000 actinobacteria strains.</title>
        <authorList>
            <person name="Klenk H.-P."/>
        </authorList>
    </citation>
    <scope>NUCLEOTIDE SEQUENCE [LARGE SCALE GENOMIC DNA]</scope>
    <source>
        <strain evidence="6 7">DSM 15539</strain>
    </source>
</reference>
<dbReference type="PROSITE" id="PS50106">
    <property type="entry name" value="PDZ"/>
    <property type="match status" value="1"/>
</dbReference>
<dbReference type="RefSeq" id="WP_309955864.1">
    <property type="nucleotide sequence ID" value="NZ_JAVDUJ010000001.1"/>
</dbReference>
<feature type="transmembrane region" description="Helical" evidence="4">
    <location>
        <begin position="171"/>
        <end position="195"/>
    </location>
</feature>
<dbReference type="InterPro" id="IPR051201">
    <property type="entry name" value="Chloro_Bact_Ser_Proteases"/>
</dbReference>
<dbReference type="GO" id="GO:0008233">
    <property type="term" value="F:peptidase activity"/>
    <property type="evidence" value="ECO:0007669"/>
    <property type="project" value="UniProtKB-KW"/>
</dbReference>
<dbReference type="Pfam" id="PF13180">
    <property type="entry name" value="PDZ_2"/>
    <property type="match status" value="1"/>
</dbReference>
<dbReference type="Gene3D" id="2.30.42.10">
    <property type="match status" value="1"/>
</dbReference>
<dbReference type="GO" id="GO:0006508">
    <property type="term" value="P:proteolysis"/>
    <property type="evidence" value="ECO:0007669"/>
    <property type="project" value="UniProtKB-KW"/>
</dbReference>
<dbReference type="Proteomes" id="UP001266099">
    <property type="component" value="Unassembled WGS sequence"/>
</dbReference>
<gene>
    <name evidence="6" type="ORF">J2S36_000832</name>
</gene>
<feature type="region of interest" description="Disordered" evidence="3">
    <location>
        <begin position="1"/>
        <end position="69"/>
    </location>
</feature>
<keyword evidence="1 6" id="KW-0645">Protease</keyword>
<dbReference type="SMART" id="SM00228">
    <property type="entry name" value="PDZ"/>
    <property type="match status" value="1"/>
</dbReference>
<sequence>MSSEENFENDGMTAAPEANHQVESADPVVVQRPAVQNYPGQPSAAAAEGAEKEVDFQPEAEQAEQNKVPGAEAEIASGQLRMQAGAQPPVANPPAIPAGQMPAPESAAMVTPDVASQNTAPIFAAATETHHAHPWQETAPASPQQATMPLIFDPAAVVLEKPRRKRRNPSWFAFISGLIIVSLLSTLMAVGIMTLRYDGTRPAALGKAEKIVAPVVQANGKTPDWEAVAKAVGPAVVAIDTKSSAGTAAGSGVIIDEKGHVLTNDHVISGAKEVWIKLADGRLFEAKLDGTDPATDLAVISFKNPPADLTVAALGTSQDLQVGEAVAAIGNPLGLSSTMTSGIVSALDRPVQTINKDAKDPNSARVVTNAIQLDAAVNPGNSGGPVFDAAGRVIGIASSIATVRATEHAPGGSIGLGFAIPIDLAKNIAAQLIRNGVAEHAYLGVTIRDGVAVYGREQRLGAQVDTVQPGTPAANAKLREGDVIVAVNGRNVVSAVSLTGYIRQYQSGETVTLTIARNGELQELDVVLATRPD</sequence>
<evidence type="ECO:0000259" key="5">
    <source>
        <dbReference type="PROSITE" id="PS50106"/>
    </source>
</evidence>
<keyword evidence="7" id="KW-1185">Reference proteome</keyword>
<keyword evidence="2 6" id="KW-0378">Hydrolase</keyword>
<evidence type="ECO:0000256" key="2">
    <source>
        <dbReference type="ARBA" id="ARBA00022801"/>
    </source>
</evidence>
<evidence type="ECO:0000256" key="3">
    <source>
        <dbReference type="SAM" id="MobiDB-lite"/>
    </source>
</evidence>
<feature type="domain" description="PDZ" evidence="5">
    <location>
        <begin position="429"/>
        <end position="519"/>
    </location>
</feature>
<dbReference type="InterPro" id="IPR001478">
    <property type="entry name" value="PDZ"/>
</dbReference>